<proteinExistence type="predicted"/>
<dbReference type="RefSeq" id="WP_119036712.1">
    <property type="nucleotide sequence ID" value="NZ_QXDC01000004.1"/>
</dbReference>
<dbReference type="InterPro" id="IPR045465">
    <property type="entry name" value="Trans_reg_dom"/>
</dbReference>
<evidence type="ECO:0000313" key="2">
    <source>
        <dbReference type="EMBL" id="RIA37395.1"/>
    </source>
</evidence>
<gene>
    <name evidence="2" type="ORF">DFR49_3279</name>
</gene>
<sequence length="65" mass="8268">MHKTDWRSPAEYRPLQHYDRAGFAWEIVRRNQDYCREYRRIQRMKPPDPVVIERFVKRWGLRFRC</sequence>
<evidence type="ECO:0000313" key="3">
    <source>
        <dbReference type="Proteomes" id="UP000266568"/>
    </source>
</evidence>
<reference evidence="2 3" key="1">
    <citation type="submission" date="2018-08" db="EMBL/GenBank/DDBJ databases">
        <title>Genomic Encyclopedia of Type Strains, Phase IV (KMG-IV): sequencing the most valuable type-strain genomes for metagenomic binning, comparative biology and taxonomic classification.</title>
        <authorList>
            <person name="Goeker M."/>
        </authorList>
    </citation>
    <scope>NUCLEOTIDE SEQUENCE [LARGE SCALE GENOMIC DNA]</scope>
    <source>
        <strain evidence="2 3">DSM 25527</strain>
    </source>
</reference>
<dbReference type="AlphaFoldDB" id="A0A397NRL0"/>
<name>A0A397NRL0_9SPHN</name>
<feature type="domain" description="Transcriptional regulator-like" evidence="1">
    <location>
        <begin position="5"/>
        <end position="64"/>
    </location>
</feature>
<protein>
    <recommendedName>
        <fullName evidence="1">Transcriptional regulator-like domain-containing protein</fullName>
    </recommendedName>
</protein>
<dbReference type="Proteomes" id="UP000266568">
    <property type="component" value="Unassembled WGS sequence"/>
</dbReference>
<comment type="caution">
    <text evidence="2">The sequence shown here is derived from an EMBL/GenBank/DDBJ whole genome shotgun (WGS) entry which is preliminary data.</text>
</comment>
<keyword evidence="3" id="KW-1185">Reference proteome</keyword>
<dbReference type="OrthoDB" id="9800831at2"/>
<organism evidence="2 3">
    <name type="scientific">Hephaestia caeni</name>
    <dbReference type="NCBI Taxonomy" id="645617"/>
    <lineage>
        <taxon>Bacteria</taxon>
        <taxon>Pseudomonadati</taxon>
        <taxon>Pseudomonadota</taxon>
        <taxon>Alphaproteobacteria</taxon>
        <taxon>Sphingomonadales</taxon>
        <taxon>Sphingomonadaceae</taxon>
        <taxon>Hephaestia</taxon>
    </lineage>
</organism>
<dbReference type="EMBL" id="QXDC01000004">
    <property type="protein sequence ID" value="RIA37395.1"/>
    <property type="molecule type" value="Genomic_DNA"/>
</dbReference>
<accession>A0A397NRL0</accession>
<dbReference type="Pfam" id="PF20109">
    <property type="entry name" value="Trans_reg_dom"/>
    <property type="match status" value="1"/>
</dbReference>
<evidence type="ECO:0000259" key="1">
    <source>
        <dbReference type="Pfam" id="PF20109"/>
    </source>
</evidence>